<dbReference type="Ensembl" id="ENSCINT00000030227.1">
    <property type="protein sequence ID" value="ENSCINP00000032924.1"/>
    <property type="gene ID" value="ENSCING00000018458.1"/>
</dbReference>
<dbReference type="KEGG" id="cin:100180027"/>
<gene>
    <name evidence="10" type="primary">LOC100180027</name>
</gene>
<comment type="function">
    <text evidence="5">Microtubule inner protein (MIP) part of the dynein-decorated doublet microtubules (DMTs) in cilia axoneme, which is required for motile cilia beating.</text>
</comment>
<sequence length="190" mass="21802">MPNYNTPGHPYASQSIHVTSSPLYKSKDGRYTYPGVRDLTTRPLTALNKTSPHDSESSSPRSPRAKTAPPGYKAMPPINKNKKLITLNFRQLTPWCRDMYRWFTPDPSQGVWHDKQDVDRYRREALKSRIPAENIYHTQAGLMPNYSGYVPGQKFRYGQTWARETVNANRTGIPRTWESTSLFQDRPIGA</sequence>
<dbReference type="GeneID" id="100180027"/>
<keyword evidence="3" id="KW-0206">Cytoskeleton</keyword>
<reference evidence="11" key="1">
    <citation type="journal article" date="2002" name="Science">
        <title>The draft genome of Ciona intestinalis: insights into chordate and vertebrate origins.</title>
        <authorList>
            <person name="Dehal P."/>
            <person name="Satou Y."/>
            <person name="Campbell R.K."/>
            <person name="Chapman J."/>
            <person name="Degnan B."/>
            <person name="De Tomaso A."/>
            <person name="Davidson B."/>
            <person name="Di Gregorio A."/>
            <person name="Gelpke M."/>
            <person name="Goodstein D.M."/>
            <person name="Harafuji N."/>
            <person name="Hastings K.E."/>
            <person name="Ho I."/>
            <person name="Hotta K."/>
            <person name="Huang W."/>
            <person name="Kawashima T."/>
            <person name="Lemaire P."/>
            <person name="Martinez D."/>
            <person name="Meinertzhagen I.A."/>
            <person name="Necula S."/>
            <person name="Nonaka M."/>
            <person name="Putnam N."/>
            <person name="Rash S."/>
            <person name="Saiga H."/>
            <person name="Satake M."/>
            <person name="Terry A."/>
            <person name="Yamada L."/>
            <person name="Wang H.G."/>
            <person name="Awazu S."/>
            <person name="Azumi K."/>
            <person name="Boore J."/>
            <person name="Branno M."/>
            <person name="Chin-Bow S."/>
            <person name="DeSantis R."/>
            <person name="Doyle S."/>
            <person name="Francino P."/>
            <person name="Keys D.N."/>
            <person name="Haga S."/>
            <person name="Hayashi H."/>
            <person name="Hino K."/>
            <person name="Imai K.S."/>
            <person name="Inaba K."/>
            <person name="Kano S."/>
            <person name="Kobayashi K."/>
            <person name="Kobayashi M."/>
            <person name="Lee B.I."/>
            <person name="Makabe K.W."/>
            <person name="Manohar C."/>
            <person name="Matassi G."/>
            <person name="Medina M."/>
            <person name="Mochizuki Y."/>
            <person name="Mount S."/>
            <person name="Morishita T."/>
            <person name="Miura S."/>
            <person name="Nakayama A."/>
            <person name="Nishizaka S."/>
            <person name="Nomoto H."/>
            <person name="Ohta F."/>
            <person name="Oishi K."/>
            <person name="Rigoutsos I."/>
            <person name="Sano M."/>
            <person name="Sasaki A."/>
            <person name="Sasakura Y."/>
            <person name="Shoguchi E."/>
            <person name="Shin-i T."/>
            <person name="Spagnuolo A."/>
            <person name="Stainier D."/>
            <person name="Suzuki M.M."/>
            <person name="Tassy O."/>
            <person name="Takatori N."/>
            <person name="Tokuoka M."/>
            <person name="Yagi K."/>
            <person name="Yoshizaki F."/>
            <person name="Wada S."/>
            <person name="Zhang C."/>
            <person name="Hyatt P.D."/>
            <person name="Larimer F."/>
            <person name="Detter C."/>
            <person name="Doggett N."/>
            <person name="Glavina T."/>
            <person name="Hawkins T."/>
            <person name="Richardson P."/>
            <person name="Lucas S."/>
            <person name="Kohara Y."/>
            <person name="Levine M."/>
            <person name="Satoh N."/>
            <person name="Rokhsar D.S."/>
        </authorList>
    </citation>
    <scope>NUCLEOTIDE SEQUENCE [LARGE SCALE GENOMIC DNA]</scope>
</reference>
<evidence type="ECO:0000313" key="10">
    <source>
        <dbReference type="Ensembl" id="ENSCINP00000032924.1"/>
    </source>
</evidence>
<keyword evidence="2" id="KW-0963">Cytoplasm</keyword>
<evidence type="ECO:0000256" key="4">
    <source>
        <dbReference type="ARBA" id="ARBA00023273"/>
    </source>
</evidence>
<reference evidence="10" key="2">
    <citation type="submission" date="2025-08" db="UniProtKB">
        <authorList>
            <consortium name="Ensembl"/>
        </authorList>
    </citation>
    <scope>IDENTIFICATION</scope>
</reference>
<evidence type="ECO:0000256" key="5">
    <source>
        <dbReference type="ARBA" id="ARBA00035003"/>
    </source>
</evidence>
<name>H2XTE0_CIOIN</name>
<keyword evidence="11" id="KW-1185">Reference proteome</keyword>
<evidence type="ECO:0000256" key="1">
    <source>
        <dbReference type="ARBA" id="ARBA00004430"/>
    </source>
</evidence>
<dbReference type="GO" id="GO:0005930">
    <property type="term" value="C:axoneme"/>
    <property type="evidence" value="ECO:0007669"/>
    <property type="project" value="UniProtKB-SubCell"/>
</dbReference>
<evidence type="ECO:0000259" key="9">
    <source>
        <dbReference type="Pfam" id="PF10629"/>
    </source>
</evidence>
<evidence type="ECO:0000256" key="2">
    <source>
        <dbReference type="ARBA" id="ARBA00022490"/>
    </source>
</evidence>
<evidence type="ECO:0000256" key="8">
    <source>
        <dbReference type="SAM" id="MobiDB-lite"/>
    </source>
</evidence>
<dbReference type="HOGENOM" id="CLU_1304503_0_0_1"/>
<dbReference type="InterPro" id="IPR018902">
    <property type="entry name" value="CMI2A-C-like_dom"/>
</dbReference>
<dbReference type="InParanoid" id="H2XTE0"/>
<feature type="region of interest" description="Disordered" evidence="8">
    <location>
        <begin position="23"/>
        <end position="77"/>
    </location>
</feature>
<dbReference type="Pfam" id="PF10629">
    <property type="entry name" value="CMI2B-like"/>
    <property type="match status" value="1"/>
</dbReference>
<keyword evidence="4" id="KW-0966">Cell projection</keyword>
<protein>
    <recommendedName>
        <fullName evidence="7">Ciliary microtubule inner protein 2B</fullName>
    </recommendedName>
</protein>
<dbReference type="PANTHER" id="PTHR22146:SF8">
    <property type="entry name" value="PROTEIN FAM166B"/>
    <property type="match status" value="1"/>
</dbReference>
<dbReference type="Proteomes" id="UP000008144">
    <property type="component" value="Unassembled WGS sequence"/>
</dbReference>
<dbReference type="OrthoDB" id="2019884at2759"/>
<comment type="subcellular location">
    <subcellularLocation>
        <location evidence="1">Cytoplasm</location>
        <location evidence="1">Cytoskeleton</location>
        <location evidence="1">Cilium axoneme</location>
    </subcellularLocation>
</comment>
<dbReference type="RefSeq" id="XP_002131258.1">
    <property type="nucleotide sequence ID" value="XM_002131222.4"/>
</dbReference>
<dbReference type="GO" id="GO:0015630">
    <property type="term" value="C:microtubule cytoskeleton"/>
    <property type="evidence" value="ECO:0007669"/>
    <property type="project" value="UniProtKB-ARBA"/>
</dbReference>
<accession>A0A1W2WP59</accession>
<dbReference type="GeneTree" id="ENSGT00660000097284"/>
<evidence type="ECO:0000256" key="6">
    <source>
        <dbReference type="ARBA" id="ARBA00035661"/>
    </source>
</evidence>
<proteinExistence type="inferred from homology"/>
<feature type="domain" description="Ciliary microtubule inner protein 2A-C-like" evidence="9">
    <location>
        <begin position="141"/>
        <end position="165"/>
    </location>
</feature>
<organism evidence="10 11">
    <name type="scientific">Ciona intestinalis</name>
    <name type="common">Transparent sea squirt</name>
    <name type="synonym">Ascidia intestinalis</name>
    <dbReference type="NCBI Taxonomy" id="7719"/>
    <lineage>
        <taxon>Eukaryota</taxon>
        <taxon>Metazoa</taxon>
        <taxon>Chordata</taxon>
        <taxon>Tunicata</taxon>
        <taxon>Ascidiacea</taxon>
        <taxon>Phlebobranchia</taxon>
        <taxon>Cionidae</taxon>
        <taxon>Ciona</taxon>
    </lineage>
</organism>
<reference evidence="10" key="3">
    <citation type="submission" date="2025-09" db="UniProtKB">
        <authorList>
            <consortium name="Ensembl"/>
        </authorList>
    </citation>
    <scope>IDENTIFICATION</scope>
</reference>
<evidence type="ECO:0000256" key="7">
    <source>
        <dbReference type="ARBA" id="ARBA00041163"/>
    </source>
</evidence>
<accession>H2XTE0</accession>
<comment type="similarity">
    <text evidence="6">Belongs to the CIMIP2 family.</text>
</comment>
<dbReference type="AlphaFoldDB" id="H2XTE0"/>
<evidence type="ECO:0000256" key="3">
    <source>
        <dbReference type="ARBA" id="ARBA00023212"/>
    </source>
</evidence>
<dbReference type="PANTHER" id="PTHR22146">
    <property type="entry name" value="CAT EYE SYNDROME CRITICAL REGION PROTEIN 6"/>
    <property type="match status" value="1"/>
</dbReference>
<evidence type="ECO:0000313" key="11">
    <source>
        <dbReference type="Proteomes" id="UP000008144"/>
    </source>
</evidence>